<dbReference type="EMBL" id="UINC01022911">
    <property type="protein sequence ID" value="SVA93510.1"/>
    <property type="molecule type" value="Genomic_DNA"/>
</dbReference>
<evidence type="ECO:0000256" key="1">
    <source>
        <dbReference type="ARBA" id="ARBA00008779"/>
    </source>
</evidence>
<dbReference type="PANTHER" id="PTHR42693:SF33">
    <property type="entry name" value="ARYLSULFATASE"/>
    <property type="match status" value="1"/>
</dbReference>
<dbReference type="SUPFAM" id="SSF53649">
    <property type="entry name" value="Alkaline phosphatase-like"/>
    <property type="match status" value="1"/>
</dbReference>
<comment type="similarity">
    <text evidence="1">Belongs to the sulfatase family.</text>
</comment>
<dbReference type="GO" id="GO:0004065">
    <property type="term" value="F:arylsulfatase activity"/>
    <property type="evidence" value="ECO:0007669"/>
    <property type="project" value="TreeGrafter"/>
</dbReference>
<dbReference type="InterPro" id="IPR050738">
    <property type="entry name" value="Sulfatase"/>
</dbReference>
<dbReference type="InterPro" id="IPR017850">
    <property type="entry name" value="Alkaline_phosphatase_core_sf"/>
</dbReference>
<feature type="domain" description="Sulfatase N-terminal" evidence="2">
    <location>
        <begin position="23"/>
        <end position="87"/>
    </location>
</feature>
<dbReference type="AlphaFoldDB" id="A0A381ZW95"/>
<organism evidence="3">
    <name type="scientific">marine metagenome</name>
    <dbReference type="NCBI Taxonomy" id="408172"/>
    <lineage>
        <taxon>unclassified sequences</taxon>
        <taxon>metagenomes</taxon>
        <taxon>ecological metagenomes</taxon>
    </lineage>
</organism>
<feature type="non-terminal residue" evidence="3">
    <location>
        <position position="92"/>
    </location>
</feature>
<evidence type="ECO:0000313" key="3">
    <source>
        <dbReference type="EMBL" id="SVA93510.1"/>
    </source>
</evidence>
<dbReference type="InterPro" id="IPR000917">
    <property type="entry name" value="Sulfatase_N"/>
</dbReference>
<proteinExistence type="inferred from homology"/>
<dbReference type="Gene3D" id="3.40.720.10">
    <property type="entry name" value="Alkaline Phosphatase, subunit A"/>
    <property type="match status" value="1"/>
</dbReference>
<dbReference type="Pfam" id="PF00884">
    <property type="entry name" value="Sulfatase"/>
    <property type="match status" value="1"/>
</dbReference>
<evidence type="ECO:0000259" key="2">
    <source>
        <dbReference type="Pfam" id="PF00884"/>
    </source>
</evidence>
<reference evidence="3" key="1">
    <citation type="submission" date="2018-05" db="EMBL/GenBank/DDBJ databases">
        <authorList>
            <person name="Lanie J.A."/>
            <person name="Ng W.-L."/>
            <person name="Kazmierczak K.M."/>
            <person name="Andrzejewski T.M."/>
            <person name="Davidsen T.M."/>
            <person name="Wayne K.J."/>
            <person name="Tettelin H."/>
            <person name="Glass J.I."/>
            <person name="Rusch D."/>
            <person name="Podicherti R."/>
            <person name="Tsui H.-C.T."/>
            <person name="Winkler M.E."/>
        </authorList>
    </citation>
    <scope>NUCLEOTIDE SEQUENCE</scope>
</reference>
<sequence>MPIIRIFLLIIAVATSLQAAERPNILFIFADDVGQEVLQCYGGQSYQTPHLDELARTGMKFNHAYSMPVCHPSRLTLMSGKYPFRHGKVTWG</sequence>
<accession>A0A381ZW95</accession>
<gene>
    <name evidence="3" type="ORF">METZ01_LOCUS146364</name>
</gene>
<protein>
    <recommendedName>
        <fullName evidence="2">Sulfatase N-terminal domain-containing protein</fullName>
    </recommendedName>
</protein>
<name>A0A381ZW95_9ZZZZ</name>
<dbReference type="PANTHER" id="PTHR42693">
    <property type="entry name" value="ARYLSULFATASE FAMILY MEMBER"/>
    <property type="match status" value="1"/>
</dbReference>